<dbReference type="RefSeq" id="WP_264488472.1">
    <property type="nucleotide sequence ID" value="NZ_JAPDDT010000007.1"/>
</dbReference>
<proteinExistence type="predicted"/>
<dbReference type="Gene3D" id="1.20.58.1700">
    <property type="match status" value="1"/>
</dbReference>
<organism evidence="3 4">
    <name type="scientific">Luteolibacter arcticus</name>
    <dbReference type="NCBI Taxonomy" id="1581411"/>
    <lineage>
        <taxon>Bacteria</taxon>
        <taxon>Pseudomonadati</taxon>
        <taxon>Verrucomicrobiota</taxon>
        <taxon>Verrucomicrobiia</taxon>
        <taxon>Verrucomicrobiales</taxon>
        <taxon>Verrucomicrobiaceae</taxon>
        <taxon>Luteolibacter</taxon>
    </lineage>
</organism>
<dbReference type="InterPro" id="IPR014085">
    <property type="entry name" value="Allophanate_hydrolase"/>
</dbReference>
<name>A0ABT3GLG7_9BACT</name>
<dbReference type="Gene3D" id="3.90.1300.10">
    <property type="entry name" value="Amidase signature (AS) domain"/>
    <property type="match status" value="1"/>
</dbReference>
<dbReference type="InterPro" id="IPR023631">
    <property type="entry name" value="Amidase_dom"/>
</dbReference>
<dbReference type="SUPFAM" id="SSF75304">
    <property type="entry name" value="Amidase signature (AS) enzymes"/>
    <property type="match status" value="1"/>
</dbReference>
<dbReference type="InterPro" id="IPR036928">
    <property type="entry name" value="AS_sf"/>
</dbReference>
<evidence type="ECO:0000259" key="2">
    <source>
        <dbReference type="Pfam" id="PF21986"/>
    </source>
</evidence>
<dbReference type="Pfam" id="PF21986">
    <property type="entry name" value="AH_C"/>
    <property type="match status" value="1"/>
</dbReference>
<dbReference type="EMBL" id="JAPDDT010000007">
    <property type="protein sequence ID" value="MCW1924363.1"/>
    <property type="molecule type" value="Genomic_DNA"/>
</dbReference>
<protein>
    <submittedName>
        <fullName evidence="3">Allophanate hydrolase</fullName>
        <ecNumber evidence="3">3.5.1.54</ecNumber>
    </submittedName>
</protein>
<evidence type="ECO:0000313" key="4">
    <source>
        <dbReference type="Proteomes" id="UP001320876"/>
    </source>
</evidence>
<dbReference type="Proteomes" id="UP001320876">
    <property type="component" value="Unassembled WGS sequence"/>
</dbReference>
<evidence type="ECO:0000313" key="3">
    <source>
        <dbReference type="EMBL" id="MCW1924363.1"/>
    </source>
</evidence>
<dbReference type="PANTHER" id="PTHR11895:SF169">
    <property type="entry name" value="GLUTAMYL-TRNA(GLN) AMIDOTRANSFERASE"/>
    <property type="match status" value="1"/>
</dbReference>
<comment type="caution">
    <text evidence="3">The sequence shown here is derived from an EMBL/GenBank/DDBJ whole genome shotgun (WGS) entry which is preliminary data.</text>
</comment>
<reference evidence="3 4" key="1">
    <citation type="submission" date="2022-10" db="EMBL/GenBank/DDBJ databases">
        <title>Luteolibacter arcticus strain CCTCC AB 2014275, whole genome shotgun sequencing project.</title>
        <authorList>
            <person name="Zhao G."/>
            <person name="Shen L."/>
        </authorList>
    </citation>
    <scope>NUCLEOTIDE SEQUENCE [LARGE SCALE GENOMIC DNA]</scope>
    <source>
        <strain evidence="3 4">CCTCC AB 2014275</strain>
    </source>
</reference>
<feature type="domain" description="Amidase" evidence="1">
    <location>
        <begin position="18"/>
        <end position="427"/>
    </location>
</feature>
<evidence type="ECO:0000259" key="1">
    <source>
        <dbReference type="Pfam" id="PF01425"/>
    </source>
</evidence>
<dbReference type="NCBIfam" id="NF006043">
    <property type="entry name" value="PRK08186.1"/>
    <property type="match status" value="1"/>
</dbReference>
<sequence length="578" mass="61550">MKIAELKKRYAEGLKPTELIEELWEKIAAWDDPALFIHLPEKDELLAMAEAVESMPGDLPLWGIPFVVKDNLDVEGMPTTAACPAFSYVPAVDAEVVNRLRAAGAIPLGKANLDQFATGLVGTRSPYGTPRNAIDAEFLPGGSSSGSASSVAAGLCCFSLGTDTAGSGRVPAAFQELIGWKPTKGLLSTRGVVPACRSLDCVSVFANTVEDVSLIAGVVAGFDEGDPFSREIEPVGKIGPAFRFGVPLELDFADDLDTPGLFAAAVERMKALGGEPVGIDLKPFVEAAKLLYEGPWVAERWAAVGGFVEENPGEIFPVTRKILEASKGWDAAATFRAQYRMAELARVAAKVWKDIEVLLLPTTPRIYTVAEVLDEPFQTNATLGKYTNFMNLLDLSAIAVPAGKARGGRARWGVTFAAPAGWDGELLKLAARFGGEAVNELPKPQRPAIPVVVCGAHLEGLALHWQLAERGATLRSRTRTAPVYRMYAMPAVGSIPPRPALIRDEEEGGAIEVEVWDLSPAAFGDFVSKIPGPLGIGKVLMENGEDLPGFIAEPRAADGAEEITGFGGWKAWLASKST</sequence>
<dbReference type="InterPro" id="IPR000120">
    <property type="entry name" value="Amidase"/>
</dbReference>
<dbReference type="Pfam" id="PF01425">
    <property type="entry name" value="Amidase"/>
    <property type="match status" value="1"/>
</dbReference>
<dbReference type="NCBIfam" id="TIGR02713">
    <property type="entry name" value="allophanate_hyd"/>
    <property type="match status" value="1"/>
</dbReference>
<accession>A0ABT3GLG7</accession>
<dbReference type="Gene3D" id="3.10.490.10">
    <property type="entry name" value="Gamma-glutamyl cyclotransferase-like"/>
    <property type="match status" value="1"/>
</dbReference>
<dbReference type="EC" id="3.5.1.54" evidence="3"/>
<dbReference type="PANTHER" id="PTHR11895">
    <property type="entry name" value="TRANSAMIDASE"/>
    <property type="match status" value="1"/>
</dbReference>
<dbReference type="InterPro" id="IPR053844">
    <property type="entry name" value="AH_C"/>
</dbReference>
<keyword evidence="3" id="KW-0378">Hydrolase</keyword>
<feature type="domain" description="Allophanate hydrolase C-terminal" evidence="2">
    <location>
        <begin position="450"/>
        <end position="574"/>
    </location>
</feature>
<keyword evidence="4" id="KW-1185">Reference proteome</keyword>
<dbReference type="GO" id="GO:0004039">
    <property type="term" value="F:allophanate hydrolase activity"/>
    <property type="evidence" value="ECO:0007669"/>
    <property type="project" value="UniProtKB-EC"/>
</dbReference>
<gene>
    <name evidence="3" type="primary">atzF</name>
    <name evidence="3" type="ORF">OKA05_17485</name>
</gene>